<dbReference type="AlphaFoldDB" id="A0A3E4JEI9"/>
<accession>A0A3E4JEI9</accession>
<name>A0A3E4JEI9_PHOVU</name>
<evidence type="ECO:0000313" key="2">
    <source>
        <dbReference type="EMBL" id="RGJ74164.1"/>
    </source>
</evidence>
<dbReference type="RefSeq" id="WP_117700413.1">
    <property type="nucleotide sequence ID" value="NZ_QSPP01000139.1"/>
</dbReference>
<sequence>MEQTYTAIETLGGFLAFTDTAEGRRKLRQFLQQTADAYFNPTFNSGALSVYRAEGELGNRPWVNPGRMWSDEYPYGPKPHGDQMELLYRGEMRPTAEDFRSFCHNAGCEISARNVNITDTLDALERYDRRVEELQRTPAKSARDREELLQTLETRRQLQKLMDSAYDVRGHRTAGRILDDPAERVILEGVPLYGPHRSVLKEGLGLYLPHESGNNPSHAYAWVDQATDRIIFGGNPPVDRKTVRIRPEVEKRLYSPPGKTRKRTGTRPKM</sequence>
<organism evidence="2 3">
    <name type="scientific">Phocaeicola vulgatus</name>
    <name type="common">Bacteroides vulgatus</name>
    <dbReference type="NCBI Taxonomy" id="821"/>
    <lineage>
        <taxon>Bacteria</taxon>
        <taxon>Pseudomonadati</taxon>
        <taxon>Bacteroidota</taxon>
        <taxon>Bacteroidia</taxon>
        <taxon>Bacteroidales</taxon>
        <taxon>Bacteroidaceae</taxon>
        <taxon>Phocaeicola</taxon>
    </lineage>
</organism>
<dbReference type="Proteomes" id="UP000260640">
    <property type="component" value="Unassembled WGS sequence"/>
</dbReference>
<protein>
    <submittedName>
        <fullName evidence="2">Uncharacterized protein</fullName>
    </submittedName>
</protein>
<reference evidence="2 3" key="1">
    <citation type="submission" date="2018-08" db="EMBL/GenBank/DDBJ databases">
        <title>A genome reference for cultivated species of the human gut microbiota.</title>
        <authorList>
            <person name="Zou Y."/>
            <person name="Xue W."/>
            <person name="Luo G."/>
        </authorList>
    </citation>
    <scope>NUCLEOTIDE SEQUENCE [LARGE SCALE GENOMIC DNA]</scope>
    <source>
        <strain evidence="2 3">TM05-16</strain>
    </source>
</reference>
<dbReference type="Pfam" id="PF19513">
    <property type="entry name" value="DUF6047"/>
    <property type="match status" value="1"/>
</dbReference>
<dbReference type="EMBL" id="QSPP01000139">
    <property type="protein sequence ID" value="RGJ74164.1"/>
    <property type="molecule type" value="Genomic_DNA"/>
</dbReference>
<feature type="region of interest" description="Disordered" evidence="1">
    <location>
        <begin position="246"/>
        <end position="270"/>
    </location>
</feature>
<gene>
    <name evidence="2" type="ORF">DXD46_22130</name>
</gene>
<feature type="compositionally biased region" description="Basic residues" evidence="1">
    <location>
        <begin position="259"/>
        <end position="270"/>
    </location>
</feature>
<evidence type="ECO:0000256" key="1">
    <source>
        <dbReference type="SAM" id="MobiDB-lite"/>
    </source>
</evidence>
<proteinExistence type="predicted"/>
<dbReference type="InterPro" id="IPR046110">
    <property type="entry name" value="DUF6047"/>
</dbReference>
<evidence type="ECO:0000313" key="3">
    <source>
        <dbReference type="Proteomes" id="UP000260640"/>
    </source>
</evidence>
<comment type="caution">
    <text evidence="2">The sequence shown here is derived from an EMBL/GenBank/DDBJ whole genome shotgun (WGS) entry which is preliminary data.</text>
</comment>